<evidence type="ECO:0008006" key="2">
    <source>
        <dbReference type="Google" id="ProtNLM"/>
    </source>
</evidence>
<geneLocation type="plasmid" evidence="1">
    <name>unnamed</name>
</geneLocation>
<organism evidence="1">
    <name type="scientific">Tunturiibacter gelidiferens</name>
    <dbReference type="NCBI Taxonomy" id="3069689"/>
    <lineage>
        <taxon>Bacteria</taxon>
        <taxon>Pseudomonadati</taxon>
        <taxon>Acidobacteriota</taxon>
        <taxon>Terriglobia</taxon>
        <taxon>Terriglobales</taxon>
        <taxon>Acidobacteriaceae</taxon>
        <taxon>Tunturiibacter</taxon>
    </lineage>
</organism>
<keyword evidence="1" id="KW-0614">Plasmid</keyword>
<proteinExistence type="predicted"/>
<dbReference type="KEGG" id="tgi:RBB81_00435"/>
<name>A0AAU7YUD3_9BACT</name>
<reference evidence="1" key="1">
    <citation type="submission" date="2023-08" db="EMBL/GenBank/DDBJ databases">
        <authorList>
            <person name="Messyasz A."/>
            <person name="Mannisto M.K."/>
            <person name="Kerkhof L.J."/>
            <person name="Haggblom M."/>
        </authorList>
    </citation>
    <scope>NUCLEOTIDE SEQUENCE</scope>
    <source>
        <strain evidence="1">M8UP39</strain>
        <plasmid evidence="1">unnamed</plasmid>
    </source>
</reference>
<sequence>MAEAILDMQERLRQRIGRPSRVRSIAIRFTEDEARELEDVASAQGTTVREWAREFLLREARRDDADALFTELVATRMLMVNLFKPLITGKPVSPEWVTEVMAAVRKEKRKAAQEVRRQYSEENAGGR</sequence>
<accession>A0AAU7YUD3</accession>
<dbReference type="AlphaFoldDB" id="A0AAU7YUD3"/>
<gene>
    <name evidence="1" type="ORF">RBB81_00435</name>
</gene>
<dbReference type="RefSeq" id="WP_353070779.1">
    <property type="nucleotide sequence ID" value="NZ_CP132937.1"/>
</dbReference>
<dbReference type="EMBL" id="CP132937">
    <property type="protein sequence ID" value="XCB20324.1"/>
    <property type="molecule type" value="Genomic_DNA"/>
</dbReference>
<evidence type="ECO:0000313" key="1">
    <source>
        <dbReference type="EMBL" id="XCB20324.1"/>
    </source>
</evidence>
<protein>
    <recommendedName>
        <fullName evidence="2">Ribbon-helix-helix protein CopG domain-containing protein</fullName>
    </recommendedName>
</protein>
<reference evidence="1" key="2">
    <citation type="journal article" date="2024" name="Environ. Microbiol.">
        <title>Genome analysis and description of Tunturibacter gen. nov. expands the diversity of Terriglobia in tundra soils.</title>
        <authorList>
            <person name="Messyasz A."/>
            <person name="Mannisto M.K."/>
            <person name="Kerkhof L.J."/>
            <person name="Haggblom M.M."/>
        </authorList>
    </citation>
    <scope>NUCLEOTIDE SEQUENCE</scope>
    <source>
        <strain evidence="1">M8UP39</strain>
    </source>
</reference>